<gene>
    <name evidence="9" type="ORF">UFOPK1856_00515</name>
    <name evidence="10" type="ORF">UFOPK2735_00701</name>
    <name evidence="11" type="ORF">UFOPK3217_00761</name>
    <name evidence="12" type="ORF">UFOPK4022_00528</name>
</gene>
<keyword evidence="4 8" id="KW-1133">Transmembrane helix</keyword>
<keyword evidence="2" id="KW-1003">Cell membrane</keyword>
<evidence type="ECO:0000313" key="11">
    <source>
        <dbReference type="EMBL" id="CAB4830275.1"/>
    </source>
</evidence>
<dbReference type="EMBL" id="CAEZUV010000057">
    <property type="protein sequence ID" value="CAB4612740.1"/>
    <property type="molecule type" value="Genomic_DNA"/>
</dbReference>
<evidence type="ECO:0000256" key="3">
    <source>
        <dbReference type="ARBA" id="ARBA00022692"/>
    </source>
</evidence>
<keyword evidence="5 8" id="KW-0472">Membrane</keyword>
<name>A0A6J6HI34_9ZZZZ</name>
<organism evidence="9">
    <name type="scientific">freshwater metagenome</name>
    <dbReference type="NCBI Taxonomy" id="449393"/>
    <lineage>
        <taxon>unclassified sequences</taxon>
        <taxon>metagenomes</taxon>
        <taxon>ecological metagenomes</taxon>
    </lineage>
</organism>
<dbReference type="AlphaFoldDB" id="A0A6J6HI34"/>
<comment type="similarity">
    <text evidence="6">Belongs to the fluoride channel Fluc/FEX (TC 1.A.43) family.</text>
</comment>
<evidence type="ECO:0000256" key="4">
    <source>
        <dbReference type="ARBA" id="ARBA00022989"/>
    </source>
</evidence>
<dbReference type="Pfam" id="PF02537">
    <property type="entry name" value="CRCB"/>
    <property type="match status" value="1"/>
</dbReference>
<accession>A0A6J6HI34</accession>
<feature type="transmembrane region" description="Helical" evidence="8">
    <location>
        <begin position="26"/>
        <end position="48"/>
    </location>
</feature>
<evidence type="ECO:0000256" key="8">
    <source>
        <dbReference type="SAM" id="Phobius"/>
    </source>
</evidence>
<evidence type="ECO:0000256" key="2">
    <source>
        <dbReference type="ARBA" id="ARBA00022475"/>
    </source>
</evidence>
<dbReference type="EMBL" id="CAFBOY010000052">
    <property type="protein sequence ID" value="CAB4997099.1"/>
    <property type="molecule type" value="Genomic_DNA"/>
</dbReference>
<comment type="subcellular location">
    <subcellularLocation>
        <location evidence="1">Cell membrane</location>
        <topology evidence="1">Multi-pass membrane protein</topology>
    </subcellularLocation>
</comment>
<dbReference type="EMBL" id="CAEZYP010000109">
    <property type="protein sequence ID" value="CAB4731988.1"/>
    <property type="molecule type" value="Genomic_DNA"/>
</dbReference>
<evidence type="ECO:0000256" key="7">
    <source>
        <dbReference type="ARBA" id="ARBA00035585"/>
    </source>
</evidence>
<comment type="catalytic activity">
    <reaction evidence="7">
        <text>fluoride(in) = fluoride(out)</text>
        <dbReference type="Rhea" id="RHEA:76159"/>
        <dbReference type="ChEBI" id="CHEBI:17051"/>
    </reaction>
    <physiologicalReaction direction="left-to-right" evidence="7">
        <dbReference type="Rhea" id="RHEA:76160"/>
    </physiologicalReaction>
</comment>
<feature type="transmembrane region" description="Helical" evidence="8">
    <location>
        <begin position="60"/>
        <end position="80"/>
    </location>
</feature>
<evidence type="ECO:0000313" key="10">
    <source>
        <dbReference type="EMBL" id="CAB4731988.1"/>
    </source>
</evidence>
<evidence type="ECO:0000256" key="6">
    <source>
        <dbReference type="ARBA" id="ARBA00035120"/>
    </source>
</evidence>
<dbReference type="InterPro" id="IPR003691">
    <property type="entry name" value="FluC"/>
</dbReference>
<dbReference type="EMBL" id="CAFABJ010000106">
    <property type="protein sequence ID" value="CAB4830275.1"/>
    <property type="molecule type" value="Genomic_DNA"/>
</dbReference>
<evidence type="ECO:0000256" key="1">
    <source>
        <dbReference type="ARBA" id="ARBA00004651"/>
    </source>
</evidence>
<feature type="transmembrane region" description="Helical" evidence="8">
    <location>
        <begin position="86"/>
        <end position="106"/>
    </location>
</feature>
<sequence>MTLLQILLVAVGGVFGSLLRWQVIETLPTLSLGVFVVNQLGVLAAGYVAYRMKTTINQRLFWITGFAGGFTTMSSLAFIIHESNPLSGLLYAAASLAVSLLILNILKDKAKS</sequence>
<reference evidence="9" key="1">
    <citation type="submission" date="2020-05" db="EMBL/GenBank/DDBJ databases">
        <authorList>
            <person name="Chiriac C."/>
            <person name="Salcher M."/>
            <person name="Ghai R."/>
            <person name="Kavagutti S V."/>
        </authorList>
    </citation>
    <scope>NUCLEOTIDE SEQUENCE</scope>
</reference>
<dbReference type="GO" id="GO:0005886">
    <property type="term" value="C:plasma membrane"/>
    <property type="evidence" value="ECO:0007669"/>
    <property type="project" value="UniProtKB-SubCell"/>
</dbReference>
<keyword evidence="3 8" id="KW-0812">Transmembrane</keyword>
<proteinExistence type="inferred from homology"/>
<evidence type="ECO:0000256" key="5">
    <source>
        <dbReference type="ARBA" id="ARBA00023136"/>
    </source>
</evidence>
<protein>
    <submittedName>
        <fullName evidence="9">Unannotated protein</fullName>
    </submittedName>
</protein>
<evidence type="ECO:0000313" key="9">
    <source>
        <dbReference type="EMBL" id="CAB4612740.1"/>
    </source>
</evidence>
<evidence type="ECO:0000313" key="12">
    <source>
        <dbReference type="EMBL" id="CAB4997099.1"/>
    </source>
</evidence>